<dbReference type="Pfam" id="PF15860">
    <property type="entry name" value="DUF4728"/>
    <property type="match status" value="1"/>
</dbReference>
<keyword evidence="1" id="KW-0472">Membrane</keyword>
<dbReference type="InterPro" id="IPR031720">
    <property type="entry name" value="DUF4728"/>
</dbReference>
<dbReference type="EMBL" id="LSRL02000038">
    <property type="protein sequence ID" value="TDG47869.1"/>
    <property type="molecule type" value="Genomic_DNA"/>
</dbReference>
<keyword evidence="1" id="KW-1133">Transmembrane helix</keyword>
<dbReference type="PANTHER" id="PTHR36694">
    <property type="entry name" value="PASIFLORA 1, ISOFORM A-RELATED"/>
    <property type="match status" value="1"/>
</dbReference>
<dbReference type="KEGG" id="dnv:108653341"/>
<feature type="transmembrane region" description="Helical" evidence="1">
    <location>
        <begin position="99"/>
        <end position="122"/>
    </location>
</feature>
<dbReference type="AlphaFoldDB" id="A0A484BGH6"/>
<proteinExistence type="predicted"/>
<evidence type="ECO:0000313" key="2">
    <source>
        <dbReference type="EMBL" id="TDG47869.1"/>
    </source>
</evidence>
<organism evidence="2 3">
    <name type="scientific">Drosophila navojoa</name>
    <name type="common">Fruit fly</name>
    <dbReference type="NCBI Taxonomy" id="7232"/>
    <lineage>
        <taxon>Eukaryota</taxon>
        <taxon>Metazoa</taxon>
        <taxon>Ecdysozoa</taxon>
        <taxon>Arthropoda</taxon>
        <taxon>Hexapoda</taxon>
        <taxon>Insecta</taxon>
        <taxon>Pterygota</taxon>
        <taxon>Neoptera</taxon>
        <taxon>Endopterygota</taxon>
        <taxon>Diptera</taxon>
        <taxon>Brachycera</taxon>
        <taxon>Muscomorpha</taxon>
        <taxon>Ephydroidea</taxon>
        <taxon>Drosophilidae</taxon>
        <taxon>Drosophila</taxon>
    </lineage>
</organism>
<accession>A0A484BGH6</accession>
<sequence length="191" mass="20579">MLTRLCCMRLNTAGVVLGWLGVVGSLLGVILVSTILGYADVIAQGMVGNKTTVQSYDEVHSAIVIGCSVYLGIILLNLLSSALLILGTMKERHLMLLPWLINSAVGLFLSIVSNIIVLGASISAGTDFGRVLAAMIPTALILALQIYIYMGIYSLFKQIQQTREQQRPLMSDTQGMAVPNQGNTYPSYTKI</sequence>
<gene>
    <name evidence="2" type="ORF">AWZ03_005650</name>
</gene>
<feature type="transmembrane region" description="Helical" evidence="1">
    <location>
        <begin position="59"/>
        <end position="87"/>
    </location>
</feature>
<reference evidence="2 3" key="1">
    <citation type="journal article" date="2019" name="J. Hered.">
        <title>An Improved Genome Assembly for Drosophila navojoa, the Basal Species in the mojavensis Cluster.</title>
        <authorList>
            <person name="Vanderlinde T."/>
            <person name="Dupim E.G."/>
            <person name="Nazario-Yepiz N.O."/>
            <person name="Carvalho A.B."/>
        </authorList>
    </citation>
    <scope>NUCLEOTIDE SEQUENCE [LARGE SCALE GENOMIC DNA]</scope>
    <source>
        <strain evidence="2">Navoj_Jal97</strain>
        <tissue evidence="2">Whole organism</tissue>
    </source>
</reference>
<keyword evidence="1" id="KW-0812">Transmembrane</keyword>
<evidence type="ECO:0000313" key="3">
    <source>
        <dbReference type="Proteomes" id="UP000295192"/>
    </source>
</evidence>
<keyword evidence="3" id="KW-1185">Reference proteome</keyword>
<dbReference type="PANTHER" id="PTHR36694:SF11">
    <property type="entry name" value="LP21121P-RELATED"/>
    <property type="match status" value="1"/>
</dbReference>
<feature type="transmembrane region" description="Helical" evidence="1">
    <location>
        <begin position="134"/>
        <end position="156"/>
    </location>
</feature>
<name>A0A484BGH6_DRONA</name>
<evidence type="ECO:0000256" key="1">
    <source>
        <dbReference type="SAM" id="Phobius"/>
    </source>
</evidence>
<comment type="caution">
    <text evidence="2">The sequence shown here is derived from an EMBL/GenBank/DDBJ whole genome shotgun (WGS) entry which is preliminary data.</text>
</comment>
<dbReference type="Proteomes" id="UP000295192">
    <property type="component" value="Unassembled WGS sequence"/>
</dbReference>
<dbReference type="OMA" id="SRVFCMR"/>
<dbReference type="OrthoDB" id="8118226at2759"/>
<protein>
    <submittedName>
        <fullName evidence="2">Uncharacterized protein</fullName>
    </submittedName>
</protein>
<feature type="transmembrane region" description="Helical" evidence="1">
    <location>
        <begin position="12"/>
        <end position="39"/>
    </location>
</feature>